<keyword evidence="6" id="KW-1185">Reference proteome</keyword>
<reference evidence="5" key="1">
    <citation type="submission" date="2020-11" db="EMBL/GenBank/DDBJ databases">
        <title>Isolation and identification of active actinomycetes.</title>
        <authorList>
            <person name="Sun X."/>
        </authorList>
    </citation>
    <scope>NUCLEOTIDE SEQUENCE</scope>
    <source>
        <strain evidence="5">NEAU-A11</strain>
    </source>
</reference>
<dbReference type="GO" id="GO:0006355">
    <property type="term" value="P:regulation of DNA-templated transcription"/>
    <property type="evidence" value="ECO:0007669"/>
    <property type="project" value="InterPro"/>
</dbReference>
<dbReference type="PRINTS" id="PR00038">
    <property type="entry name" value="HTHLUXR"/>
</dbReference>
<dbReference type="GO" id="GO:0003677">
    <property type="term" value="F:DNA binding"/>
    <property type="evidence" value="ECO:0007669"/>
    <property type="project" value="UniProtKB-KW"/>
</dbReference>
<evidence type="ECO:0000313" key="5">
    <source>
        <dbReference type="EMBL" id="MBG0567072.1"/>
    </source>
</evidence>
<keyword evidence="2" id="KW-0238">DNA-binding</keyword>
<evidence type="ECO:0000256" key="1">
    <source>
        <dbReference type="ARBA" id="ARBA00023015"/>
    </source>
</evidence>
<evidence type="ECO:0000256" key="3">
    <source>
        <dbReference type="ARBA" id="ARBA00023163"/>
    </source>
</evidence>
<dbReference type="PROSITE" id="PS50043">
    <property type="entry name" value="HTH_LUXR_2"/>
    <property type="match status" value="1"/>
</dbReference>
<dbReference type="InterPro" id="IPR000792">
    <property type="entry name" value="Tscrpt_reg_LuxR_C"/>
</dbReference>
<dbReference type="InterPro" id="IPR011990">
    <property type="entry name" value="TPR-like_helical_dom_sf"/>
</dbReference>
<organism evidence="5 6">
    <name type="scientific">Actinoplanes aureus</name>
    <dbReference type="NCBI Taxonomy" id="2792083"/>
    <lineage>
        <taxon>Bacteria</taxon>
        <taxon>Bacillati</taxon>
        <taxon>Actinomycetota</taxon>
        <taxon>Actinomycetes</taxon>
        <taxon>Micromonosporales</taxon>
        <taxon>Micromonosporaceae</taxon>
        <taxon>Actinoplanes</taxon>
    </lineage>
</organism>
<dbReference type="AlphaFoldDB" id="A0A931G1V8"/>
<keyword evidence="3" id="KW-0804">Transcription</keyword>
<dbReference type="Gene3D" id="1.25.40.10">
    <property type="entry name" value="Tetratricopeptide repeat domain"/>
    <property type="match status" value="1"/>
</dbReference>
<evidence type="ECO:0000256" key="2">
    <source>
        <dbReference type="ARBA" id="ARBA00023125"/>
    </source>
</evidence>
<dbReference type="PANTHER" id="PTHR44688">
    <property type="entry name" value="DNA-BINDING TRANSCRIPTIONAL ACTIVATOR DEVR_DOSR"/>
    <property type="match status" value="1"/>
</dbReference>
<evidence type="ECO:0000259" key="4">
    <source>
        <dbReference type="PROSITE" id="PS50043"/>
    </source>
</evidence>
<dbReference type="CDD" id="cd06170">
    <property type="entry name" value="LuxR_C_like"/>
    <property type="match status" value="1"/>
</dbReference>
<dbReference type="PANTHER" id="PTHR44688:SF16">
    <property type="entry name" value="DNA-BINDING TRANSCRIPTIONAL ACTIVATOR DEVR_DOSR"/>
    <property type="match status" value="1"/>
</dbReference>
<comment type="caution">
    <text evidence="5">The sequence shown here is derived from an EMBL/GenBank/DDBJ whole genome shotgun (WGS) entry which is preliminary data.</text>
</comment>
<accession>A0A931G1V8</accession>
<name>A0A931G1V8_9ACTN</name>
<sequence>MMWAAASAARAAGLDLAEINAVGHLALLQVMHGSVQEAGGLAASACDLIERGGWRNTIQSVAAHLAQALVHLERHDLDAAEEAVRAGTQAHDSDPEAAQRIVLHGVRARLALANDDAVTARYHLHAARADRNARLRVPALDQWLSLAGDEMELAADRPERISERPADPSEDLPQRVIRARAALAVRDLPLAERLLTVTGPAVLPHTAAAVEAGVIQALIADSRGQASRAAEFLNKAVTLAGREGIRRPFRIHAGGRLEELLHRLQLVNQDTTATVDALRPAMRAVDNAGSVEGLSDREKEVLRFLPTNLTAGQIAAELGISVNTVRAHQRAIYRKSGVARRSDAVVWARDHGLL</sequence>
<dbReference type="Proteomes" id="UP000598146">
    <property type="component" value="Unassembled WGS sequence"/>
</dbReference>
<feature type="domain" description="HTH luxR-type" evidence="4">
    <location>
        <begin position="287"/>
        <end position="352"/>
    </location>
</feature>
<gene>
    <name evidence="5" type="ORF">I4J89_37060</name>
</gene>
<dbReference type="InterPro" id="IPR016032">
    <property type="entry name" value="Sig_transdc_resp-reg_C-effctor"/>
</dbReference>
<dbReference type="SUPFAM" id="SSF46894">
    <property type="entry name" value="C-terminal effector domain of the bipartite response regulators"/>
    <property type="match status" value="1"/>
</dbReference>
<protein>
    <recommendedName>
        <fullName evidence="4">HTH luxR-type domain-containing protein</fullName>
    </recommendedName>
</protein>
<dbReference type="Gene3D" id="1.10.10.10">
    <property type="entry name" value="Winged helix-like DNA-binding domain superfamily/Winged helix DNA-binding domain"/>
    <property type="match status" value="1"/>
</dbReference>
<dbReference type="Pfam" id="PF00196">
    <property type="entry name" value="GerE"/>
    <property type="match status" value="1"/>
</dbReference>
<dbReference type="EMBL" id="JADQTO010000024">
    <property type="protein sequence ID" value="MBG0567072.1"/>
    <property type="molecule type" value="Genomic_DNA"/>
</dbReference>
<dbReference type="SMART" id="SM00421">
    <property type="entry name" value="HTH_LUXR"/>
    <property type="match status" value="1"/>
</dbReference>
<proteinExistence type="predicted"/>
<keyword evidence="1" id="KW-0805">Transcription regulation</keyword>
<dbReference type="InterPro" id="IPR036388">
    <property type="entry name" value="WH-like_DNA-bd_sf"/>
</dbReference>
<evidence type="ECO:0000313" key="6">
    <source>
        <dbReference type="Proteomes" id="UP000598146"/>
    </source>
</evidence>